<dbReference type="Gramene" id="ABO97479">
    <property type="protein sequence ID" value="ABO97479"/>
    <property type="gene ID" value="OSTLU_6509"/>
</dbReference>
<proteinExistence type="predicted"/>
<dbReference type="RefSeq" id="XP_001419186.1">
    <property type="nucleotide sequence ID" value="XM_001419149.1"/>
</dbReference>
<evidence type="ECO:0000313" key="3">
    <source>
        <dbReference type="Proteomes" id="UP000001568"/>
    </source>
</evidence>
<organism evidence="2 3">
    <name type="scientific">Ostreococcus lucimarinus (strain CCE9901)</name>
    <dbReference type="NCBI Taxonomy" id="436017"/>
    <lineage>
        <taxon>Eukaryota</taxon>
        <taxon>Viridiplantae</taxon>
        <taxon>Chlorophyta</taxon>
        <taxon>Mamiellophyceae</taxon>
        <taxon>Mamiellales</taxon>
        <taxon>Bathycoccaceae</taxon>
        <taxon>Ostreococcus</taxon>
    </lineage>
</organism>
<reference evidence="2 3" key="1">
    <citation type="journal article" date="2007" name="Proc. Natl. Acad. Sci. U.S.A.">
        <title>The tiny eukaryote Ostreococcus provides genomic insights into the paradox of plankton speciation.</title>
        <authorList>
            <person name="Palenik B."/>
            <person name="Grimwood J."/>
            <person name="Aerts A."/>
            <person name="Rouze P."/>
            <person name="Salamov A."/>
            <person name="Putnam N."/>
            <person name="Dupont C."/>
            <person name="Jorgensen R."/>
            <person name="Derelle E."/>
            <person name="Rombauts S."/>
            <person name="Zhou K."/>
            <person name="Otillar R."/>
            <person name="Merchant S.S."/>
            <person name="Podell S."/>
            <person name="Gaasterland T."/>
            <person name="Napoli C."/>
            <person name="Gendler K."/>
            <person name="Manuell A."/>
            <person name="Tai V."/>
            <person name="Vallon O."/>
            <person name="Piganeau G."/>
            <person name="Jancek S."/>
            <person name="Heijde M."/>
            <person name="Jabbari K."/>
            <person name="Bowler C."/>
            <person name="Lohr M."/>
            <person name="Robbens S."/>
            <person name="Werner G."/>
            <person name="Dubchak I."/>
            <person name="Pazour G.J."/>
            <person name="Ren Q."/>
            <person name="Paulsen I."/>
            <person name="Delwiche C."/>
            <person name="Schmutz J."/>
            <person name="Rokhsar D."/>
            <person name="Van de Peer Y."/>
            <person name="Moreau H."/>
            <person name="Grigoriev I.V."/>
        </authorList>
    </citation>
    <scope>NUCLEOTIDE SEQUENCE [LARGE SCALE GENOMIC DNA]</scope>
    <source>
        <strain evidence="2 3">CCE9901</strain>
    </source>
</reference>
<dbReference type="HOGENOM" id="CLU_063810_1_0_1"/>
<feature type="domain" description="Protein SirB1 N-terminal" evidence="1">
    <location>
        <begin position="28"/>
        <end position="188"/>
    </location>
</feature>
<evidence type="ECO:0000259" key="1">
    <source>
        <dbReference type="Pfam" id="PF13369"/>
    </source>
</evidence>
<feature type="non-terminal residue" evidence="2">
    <location>
        <position position="1"/>
    </location>
</feature>
<sequence length="216" mass="24559">KEDEDDVDLLACACYVAAHANPDIDVEDVRREIDACAALVRRRLDADVDARFPLRTIKTISRAWSTDLGFKGNVENYYEVENSCVDDVLRRKVGIPITLCLMYMEIAKRVGVDMVDVGIPGHLLCRPLAEGMEVLVDPFNQGDVLFIEEVEDILSKNSLFGEGGKVQIERSFLQETKIRKKAFLTRMLVNLKSIYFAREDYERALQITEYMMACNP</sequence>
<dbReference type="STRING" id="436017.A4S1Q0"/>
<keyword evidence="3" id="KW-1185">Reference proteome</keyword>
<dbReference type="eggNOG" id="ENOG502R2Y6">
    <property type="taxonomic scope" value="Eukaryota"/>
</dbReference>
<dbReference type="InterPro" id="IPR032698">
    <property type="entry name" value="SirB1_N"/>
</dbReference>
<dbReference type="AlphaFoldDB" id="A4S1Q0"/>
<dbReference type="OrthoDB" id="28868at2759"/>
<name>A4S1Q0_OSTLU</name>
<dbReference type="GeneID" id="5003186"/>
<accession>A4S1Q0</accession>
<dbReference type="KEGG" id="olu:OSTLU_6509"/>
<dbReference type="Proteomes" id="UP000001568">
    <property type="component" value="Chromosome 8"/>
</dbReference>
<evidence type="ECO:0000313" key="2">
    <source>
        <dbReference type="EMBL" id="ABO97479.1"/>
    </source>
</evidence>
<dbReference type="PANTHER" id="PTHR31350:SF21">
    <property type="entry name" value="F-BOX ONLY PROTEIN 21"/>
    <property type="match status" value="1"/>
</dbReference>
<dbReference type="EMBL" id="CP000588">
    <property type="protein sequence ID" value="ABO97479.1"/>
    <property type="molecule type" value="Genomic_DNA"/>
</dbReference>
<dbReference type="PANTHER" id="PTHR31350">
    <property type="entry name" value="SI:DKEY-261L7.2"/>
    <property type="match status" value="1"/>
</dbReference>
<gene>
    <name evidence="2" type="ORF">OSTLU_6509</name>
</gene>
<feature type="non-terminal residue" evidence="2">
    <location>
        <position position="216"/>
    </location>
</feature>
<protein>
    <recommendedName>
        <fullName evidence="1">Protein SirB1 N-terminal domain-containing protein</fullName>
    </recommendedName>
</protein>
<dbReference type="Pfam" id="PF13369">
    <property type="entry name" value="Transglut_core2"/>
    <property type="match status" value="1"/>
</dbReference>